<dbReference type="PIRSF" id="PIRSF000390">
    <property type="entry name" value="PLP_StrS"/>
    <property type="match status" value="1"/>
</dbReference>
<dbReference type="PANTHER" id="PTHR30244:SF30">
    <property type="entry name" value="BLR5990 PROTEIN"/>
    <property type="match status" value="1"/>
</dbReference>
<accession>A0A3A6QKL0</accession>
<dbReference type="InterPro" id="IPR000653">
    <property type="entry name" value="DegT/StrS_aminotransferase"/>
</dbReference>
<proteinExistence type="inferred from homology"/>
<dbReference type="Gene3D" id="3.40.640.10">
    <property type="entry name" value="Type I PLP-dependent aspartate aminotransferase-like (Major domain)"/>
    <property type="match status" value="1"/>
</dbReference>
<keyword evidence="3" id="KW-1185">Reference proteome</keyword>
<dbReference type="RefSeq" id="WP_120086136.1">
    <property type="nucleotide sequence ID" value="NZ_QMDW01000028.1"/>
</dbReference>
<keyword evidence="2" id="KW-0808">Transferase</keyword>
<evidence type="ECO:0000313" key="2">
    <source>
        <dbReference type="EMBL" id="RJX47972.1"/>
    </source>
</evidence>
<dbReference type="OrthoDB" id="10355at2157"/>
<comment type="caution">
    <text evidence="2">The sequence shown here is derived from an EMBL/GenBank/DDBJ whole genome shotgun (WGS) entry which is preliminary data.</text>
</comment>
<keyword evidence="1" id="KW-0663">Pyridoxal phosphate</keyword>
<dbReference type="GO" id="GO:0008483">
    <property type="term" value="F:transaminase activity"/>
    <property type="evidence" value="ECO:0007669"/>
    <property type="project" value="UniProtKB-KW"/>
</dbReference>
<comment type="similarity">
    <text evidence="1">Belongs to the DegT/DnrJ/EryC1 family.</text>
</comment>
<dbReference type="GO" id="GO:0000271">
    <property type="term" value="P:polysaccharide biosynthetic process"/>
    <property type="evidence" value="ECO:0007669"/>
    <property type="project" value="TreeGrafter"/>
</dbReference>
<gene>
    <name evidence="2" type="ORF">DP106_13520</name>
</gene>
<organism evidence="2 3">
    <name type="scientific">Halonotius pteroides</name>
    <dbReference type="NCBI Taxonomy" id="268735"/>
    <lineage>
        <taxon>Archaea</taxon>
        <taxon>Methanobacteriati</taxon>
        <taxon>Methanobacteriota</taxon>
        <taxon>Stenosarchaea group</taxon>
        <taxon>Halobacteria</taxon>
        <taxon>Halobacteriales</taxon>
        <taxon>Haloferacaceae</taxon>
        <taxon>Halonotius</taxon>
    </lineage>
</organism>
<protein>
    <submittedName>
        <fullName evidence="2">DegT/DnrJ/EryC1/StrS family aminotransferase</fullName>
    </submittedName>
</protein>
<sequence length="377" mass="40302">MTEAIPLFEIPWDETDISNAVESISRGGYWAKGPFVDEFEAGLESYFGIDYAVSTNSGTTALVATLEACGVGPGDEVIVPSFTFIATANVVRLVGAEPVFADIEQDTFGLSPQSVAANVTDDTAAIIPVHVYGTPCRIHELRTIADENDLWLVEDTAEAFGATADGDLAGTVGDIAALSFCQNKILPTGEGGAVITDDPTLAKAASQFTNHGRVEGDYFGSVDSGTYESVGSNYRMSDMVAAVGAAQLSKVDDLIDSRRTVAAPYHEGFSTIDGIETHQPLEGNDHVYQLYSILFENESVRSRVIEALGDQEISCKVYWDPPVHDTEIYASDGDDHLPQTDSVSSRVLSLPMYPTLPLADVDRVVNVVSKAVSDTVN</sequence>
<dbReference type="InterPro" id="IPR015422">
    <property type="entry name" value="PyrdxlP-dep_Trfase_small"/>
</dbReference>
<dbReference type="CDD" id="cd00616">
    <property type="entry name" value="AHBA_syn"/>
    <property type="match status" value="1"/>
</dbReference>
<dbReference type="GO" id="GO:0030170">
    <property type="term" value="F:pyridoxal phosphate binding"/>
    <property type="evidence" value="ECO:0007669"/>
    <property type="project" value="TreeGrafter"/>
</dbReference>
<dbReference type="InterPro" id="IPR015421">
    <property type="entry name" value="PyrdxlP-dep_Trfase_major"/>
</dbReference>
<dbReference type="SUPFAM" id="SSF53383">
    <property type="entry name" value="PLP-dependent transferases"/>
    <property type="match status" value="1"/>
</dbReference>
<dbReference type="AlphaFoldDB" id="A0A3A6QKL0"/>
<keyword evidence="2" id="KW-0032">Aminotransferase</keyword>
<reference evidence="2 3" key="1">
    <citation type="submission" date="2018-06" db="EMBL/GenBank/DDBJ databases">
        <title>Halonotius sp. F13-13 a new haloarchaeeon isolated from a solar saltern from Isla Cristina, Huelva, Spain.</title>
        <authorList>
            <person name="Duran-Viseras A."/>
            <person name="Sanchez-Porro C."/>
            <person name="Ventosa A."/>
        </authorList>
    </citation>
    <scope>NUCLEOTIDE SEQUENCE [LARGE SCALE GENOMIC DNA]</scope>
    <source>
        <strain evidence="2 3">CECT 7525</strain>
    </source>
</reference>
<evidence type="ECO:0000256" key="1">
    <source>
        <dbReference type="RuleBase" id="RU004508"/>
    </source>
</evidence>
<dbReference type="Gene3D" id="3.90.1150.10">
    <property type="entry name" value="Aspartate Aminotransferase, domain 1"/>
    <property type="match status" value="1"/>
</dbReference>
<evidence type="ECO:0000313" key="3">
    <source>
        <dbReference type="Proteomes" id="UP000281564"/>
    </source>
</evidence>
<name>A0A3A6QKL0_9EURY</name>
<dbReference type="Proteomes" id="UP000281564">
    <property type="component" value="Unassembled WGS sequence"/>
</dbReference>
<dbReference type="Pfam" id="PF01041">
    <property type="entry name" value="DegT_DnrJ_EryC1"/>
    <property type="match status" value="1"/>
</dbReference>
<dbReference type="InterPro" id="IPR015424">
    <property type="entry name" value="PyrdxlP-dep_Trfase"/>
</dbReference>
<dbReference type="EMBL" id="QMDW01000028">
    <property type="protein sequence ID" value="RJX47972.1"/>
    <property type="molecule type" value="Genomic_DNA"/>
</dbReference>
<dbReference type="PANTHER" id="PTHR30244">
    <property type="entry name" value="TRANSAMINASE"/>
    <property type="match status" value="1"/>
</dbReference>